<reference evidence="8" key="2">
    <citation type="submission" date="2018-06" db="EMBL/GenBank/DDBJ databases">
        <authorList>
            <consortium name="Pathogen Informatics"/>
            <person name="Doyle S."/>
        </authorList>
    </citation>
    <scope>NUCLEOTIDE SEQUENCE [LARGE SCALE GENOMIC DNA]</scope>
    <source>
        <strain evidence="8">NCTC12218</strain>
    </source>
</reference>
<dbReference type="InterPro" id="IPR036388">
    <property type="entry name" value="WH-like_DNA-bd_sf"/>
</dbReference>
<dbReference type="InterPro" id="IPR000847">
    <property type="entry name" value="LysR_HTH_N"/>
</dbReference>
<gene>
    <name evidence="8" type="primary">gltC_2</name>
    <name evidence="7" type="ORF">C1O36_09730</name>
    <name evidence="8" type="ORF">NCTC12218_02427</name>
</gene>
<keyword evidence="4" id="KW-0804">Transcription</keyword>
<dbReference type="Gene3D" id="1.10.10.10">
    <property type="entry name" value="Winged helix-like DNA-binding domain superfamily/Winged helix DNA-binding domain"/>
    <property type="match status" value="1"/>
</dbReference>
<evidence type="ECO:0000256" key="4">
    <source>
        <dbReference type="ARBA" id="ARBA00023163"/>
    </source>
</evidence>
<accession>A0A7Z7QRP3</accession>
<dbReference type="Pfam" id="PF00126">
    <property type="entry name" value="HTH_1"/>
    <property type="match status" value="1"/>
</dbReference>
<dbReference type="InterPro" id="IPR036390">
    <property type="entry name" value="WH_DNA-bd_sf"/>
</dbReference>
<evidence type="ECO:0000313" key="9">
    <source>
        <dbReference type="Proteomes" id="UP000264146"/>
    </source>
</evidence>
<evidence type="ECO:0000313" key="8">
    <source>
        <dbReference type="EMBL" id="SUM90377.1"/>
    </source>
</evidence>
<dbReference type="InterPro" id="IPR005119">
    <property type="entry name" value="LysR_subst-bd"/>
</dbReference>
<dbReference type="SUPFAM" id="SSF53850">
    <property type="entry name" value="Periplasmic binding protein-like II"/>
    <property type="match status" value="1"/>
</dbReference>
<dbReference type="EMBL" id="POVK01000035">
    <property type="protein sequence ID" value="NHA34749.1"/>
    <property type="molecule type" value="Genomic_DNA"/>
</dbReference>
<evidence type="ECO:0000313" key="6">
    <source>
        <dbReference type="EMBL" id="CAD7360725.1"/>
    </source>
</evidence>
<protein>
    <submittedName>
        <fullName evidence="7">LysR family transcriptional regulator</fullName>
    </submittedName>
    <submittedName>
        <fullName evidence="8">Transcriptional regulatory protein GltC</fullName>
    </submittedName>
</protein>
<dbReference type="GO" id="GO:0003700">
    <property type="term" value="F:DNA-binding transcription factor activity"/>
    <property type="evidence" value="ECO:0007669"/>
    <property type="project" value="InterPro"/>
</dbReference>
<evidence type="ECO:0000259" key="5">
    <source>
        <dbReference type="PROSITE" id="PS50931"/>
    </source>
</evidence>
<dbReference type="PROSITE" id="PS50931">
    <property type="entry name" value="HTH_LYSR"/>
    <property type="match status" value="1"/>
</dbReference>
<evidence type="ECO:0000313" key="7">
    <source>
        <dbReference type="EMBL" id="NHA34749.1"/>
    </source>
</evidence>
<evidence type="ECO:0000256" key="3">
    <source>
        <dbReference type="ARBA" id="ARBA00023125"/>
    </source>
</evidence>
<dbReference type="PRINTS" id="PR00039">
    <property type="entry name" value="HTHLYSR"/>
</dbReference>
<dbReference type="EMBL" id="UHEF01000001">
    <property type="protein sequence ID" value="SUM90377.1"/>
    <property type="molecule type" value="Genomic_DNA"/>
</dbReference>
<keyword evidence="2" id="KW-0805">Transcription regulation</keyword>
<dbReference type="Gene3D" id="3.40.190.290">
    <property type="match status" value="1"/>
</dbReference>
<dbReference type="RefSeq" id="WP_016425606.1">
    <property type="nucleotide sequence ID" value="NZ_CABKRV010000002.1"/>
</dbReference>
<dbReference type="SUPFAM" id="SSF46785">
    <property type="entry name" value="Winged helix' DNA-binding domain"/>
    <property type="match status" value="1"/>
</dbReference>
<keyword evidence="10" id="KW-1185">Reference proteome</keyword>
<keyword evidence="3" id="KW-0238">DNA-binding</keyword>
<proteinExistence type="inferred from homology"/>
<evidence type="ECO:0000256" key="2">
    <source>
        <dbReference type="ARBA" id="ARBA00023015"/>
    </source>
</evidence>
<evidence type="ECO:0000256" key="1">
    <source>
        <dbReference type="ARBA" id="ARBA00009437"/>
    </source>
</evidence>
<evidence type="ECO:0000313" key="10">
    <source>
        <dbReference type="Proteomes" id="UP000572988"/>
    </source>
</evidence>
<reference evidence="6 9" key="3">
    <citation type="submission" date="2020-11" db="EMBL/GenBank/DDBJ databases">
        <authorList>
            <consortium name="Pathogen Informatics"/>
        </authorList>
    </citation>
    <scope>NUCLEOTIDE SEQUENCE [LARGE SCALE GENOMIC DNA]</scope>
    <source>
        <strain evidence="6 9">NCTC12218</strain>
    </source>
</reference>
<name>A0A7Z7QRP3_STASC</name>
<comment type="similarity">
    <text evidence="1">Belongs to the LysR transcriptional regulatory family.</text>
</comment>
<dbReference type="EMBL" id="LR962863">
    <property type="protein sequence ID" value="CAD7360725.1"/>
    <property type="molecule type" value="Genomic_DNA"/>
</dbReference>
<organism evidence="8">
    <name type="scientific">Staphylococcus schleiferi</name>
    <dbReference type="NCBI Taxonomy" id="1295"/>
    <lineage>
        <taxon>Bacteria</taxon>
        <taxon>Bacillati</taxon>
        <taxon>Bacillota</taxon>
        <taxon>Bacilli</taxon>
        <taxon>Bacillales</taxon>
        <taxon>Staphylococcaceae</taxon>
        <taxon>Staphylococcus</taxon>
    </lineage>
</organism>
<dbReference type="PANTHER" id="PTHR30346">
    <property type="entry name" value="TRANSCRIPTIONAL DUAL REGULATOR HCAR-RELATED"/>
    <property type="match status" value="1"/>
</dbReference>
<dbReference type="FunFam" id="1.10.10.10:FF:000001">
    <property type="entry name" value="LysR family transcriptional regulator"/>
    <property type="match status" value="1"/>
</dbReference>
<dbReference type="Proteomes" id="UP000264146">
    <property type="component" value="Chromosome"/>
</dbReference>
<dbReference type="Pfam" id="PF03466">
    <property type="entry name" value="LysR_substrate"/>
    <property type="match status" value="1"/>
</dbReference>
<dbReference type="Proteomes" id="UP000572988">
    <property type="component" value="Unassembled WGS sequence"/>
</dbReference>
<reference evidence="7 10" key="1">
    <citation type="submission" date="2018-01" db="EMBL/GenBank/DDBJ databases">
        <title>Complete genome sequence of Staphylococcus Scheliferi isolated from human.</title>
        <authorList>
            <person name="Abouelkhair M.A."/>
            <person name="Bemis D.A."/>
            <person name="Kania S.A."/>
        </authorList>
    </citation>
    <scope>NUCLEOTIDE SEQUENCE [LARGE SCALE GENOMIC DNA]</scope>
    <source>
        <strain evidence="7 10">ATCC 43808</strain>
    </source>
</reference>
<sequence length="292" mass="33521">MELKQLKYFVEVAKREHISEAALELNVAQSAISRHMHNLEVELGTSLFYRSGRNIFLTTEGKQLLKHAQSILEQVDHTLSQFQTQVQQKQSVFTIGYVNGSIGQILPQVLQTIETELALSLVPTLLDEETTLPALQSQDIDLALTTATIHDNTLESLPLFEETYVLYGDTHAPIMNVPNPPLSYILKQSLYIHEPLPTDLKLYLTTHAETPVHIINNPQFARFILQNQKGFVLAPTFINLYSQNQQWKKFSLSHTDIKKTFHLVYRRDLQKPLLNEVIKIIMTHTQQRSIYH</sequence>
<dbReference type="GO" id="GO:0003677">
    <property type="term" value="F:DNA binding"/>
    <property type="evidence" value="ECO:0007669"/>
    <property type="project" value="UniProtKB-KW"/>
</dbReference>
<dbReference type="AlphaFoldDB" id="A0A7Z7QRP3"/>
<dbReference type="PANTHER" id="PTHR30346:SF28">
    <property type="entry name" value="HTH-TYPE TRANSCRIPTIONAL REGULATOR CYNR"/>
    <property type="match status" value="1"/>
</dbReference>
<feature type="domain" description="HTH lysR-type" evidence="5">
    <location>
        <begin position="1"/>
        <end position="58"/>
    </location>
</feature>
<dbReference type="NCBIfam" id="NF047354">
    <property type="entry name" value="trans_reg_GltC"/>
    <property type="match status" value="1"/>
</dbReference>
<dbReference type="GO" id="GO:0032993">
    <property type="term" value="C:protein-DNA complex"/>
    <property type="evidence" value="ECO:0007669"/>
    <property type="project" value="TreeGrafter"/>
</dbReference>